<dbReference type="PROSITE" id="PS50250">
    <property type="entry name" value="PCI"/>
    <property type="match status" value="1"/>
</dbReference>
<keyword evidence="5" id="KW-0963">Cytoplasm</keyword>
<dbReference type="OMA" id="MRIPDKL"/>
<evidence type="ECO:0000313" key="9">
    <source>
        <dbReference type="EnsemblMetazoa" id="XP_024083345.1"/>
    </source>
</evidence>
<dbReference type="Pfam" id="PF10075">
    <property type="entry name" value="CSN8_PSD8_EIF3K"/>
    <property type="match status" value="1"/>
</dbReference>
<dbReference type="AlphaFoldDB" id="A0A8I6SHD5"/>
<comment type="similarity">
    <text evidence="3">Belongs to the CSN8 family.</text>
</comment>
<name>A0A8I6SHD5_CIMLE</name>
<accession>A0A8I6SHD5</accession>
<evidence type="ECO:0000256" key="3">
    <source>
        <dbReference type="ARBA" id="ARBA00008252"/>
    </source>
</evidence>
<protein>
    <recommendedName>
        <fullName evidence="4">COP9 signalosome complex subunit 8</fullName>
    </recommendedName>
</protein>
<keyword evidence="6" id="KW-0736">Signalosome</keyword>
<dbReference type="EnsemblMetazoa" id="XM_024227577.1">
    <property type="protein sequence ID" value="XP_024083345.1"/>
    <property type="gene ID" value="LOC106666828"/>
</dbReference>
<dbReference type="EnsemblMetazoa" id="XM_014394305.2">
    <property type="protein sequence ID" value="XP_014249791.1"/>
    <property type="gene ID" value="LOC106666828"/>
</dbReference>
<gene>
    <name evidence="9" type="primary">106666828</name>
</gene>
<evidence type="ECO:0000313" key="10">
    <source>
        <dbReference type="Proteomes" id="UP000494040"/>
    </source>
</evidence>
<dbReference type="GO" id="GO:0005737">
    <property type="term" value="C:cytoplasm"/>
    <property type="evidence" value="ECO:0007669"/>
    <property type="project" value="UniProtKB-SubCell"/>
</dbReference>
<comment type="subcellular location">
    <subcellularLocation>
        <location evidence="2">Cytoplasm</location>
    </subcellularLocation>
    <subcellularLocation>
        <location evidence="1">Nucleus</location>
    </subcellularLocation>
</comment>
<evidence type="ECO:0000256" key="2">
    <source>
        <dbReference type="ARBA" id="ARBA00004496"/>
    </source>
</evidence>
<dbReference type="KEGG" id="clec:106666828"/>
<dbReference type="GO" id="GO:0008180">
    <property type="term" value="C:COP9 signalosome"/>
    <property type="evidence" value="ECO:0007669"/>
    <property type="project" value="UniProtKB-KW"/>
</dbReference>
<feature type="domain" description="PCI" evidence="8">
    <location>
        <begin position="1"/>
        <end position="171"/>
    </location>
</feature>
<keyword evidence="7" id="KW-0539">Nucleus</keyword>
<reference evidence="9" key="1">
    <citation type="submission" date="2022-01" db="UniProtKB">
        <authorList>
            <consortium name="EnsemblMetazoa"/>
        </authorList>
    </citation>
    <scope>IDENTIFICATION</scope>
</reference>
<evidence type="ECO:0000259" key="8">
    <source>
        <dbReference type="PROSITE" id="PS50250"/>
    </source>
</evidence>
<evidence type="ECO:0000256" key="1">
    <source>
        <dbReference type="ARBA" id="ARBA00004123"/>
    </source>
</evidence>
<dbReference type="GO" id="GO:0000338">
    <property type="term" value="P:protein deneddylation"/>
    <property type="evidence" value="ECO:0007669"/>
    <property type="project" value="InterPro"/>
</dbReference>
<dbReference type="InterPro" id="IPR000717">
    <property type="entry name" value="PCI_dom"/>
</dbReference>
<dbReference type="GO" id="GO:0010387">
    <property type="term" value="P:COP9 signalosome assembly"/>
    <property type="evidence" value="ECO:0007669"/>
    <property type="project" value="InterPro"/>
</dbReference>
<evidence type="ECO:0000256" key="6">
    <source>
        <dbReference type="ARBA" id="ARBA00022790"/>
    </source>
</evidence>
<dbReference type="Proteomes" id="UP000494040">
    <property type="component" value="Unassembled WGS sequence"/>
</dbReference>
<dbReference type="InterPro" id="IPR033464">
    <property type="entry name" value="CSN8_PSD8_EIF3K"/>
</dbReference>
<proteinExistence type="inferred from homology"/>
<dbReference type="OrthoDB" id="5351233at2759"/>
<dbReference type="PANTHER" id="PTHR13339:SF0">
    <property type="entry name" value="COP9 SIGNALOSOME COMPLEX SUBUNIT 8"/>
    <property type="match status" value="1"/>
</dbReference>
<keyword evidence="10" id="KW-1185">Reference proteome</keyword>
<dbReference type="InterPro" id="IPR033205">
    <property type="entry name" value="COP9_CSN8"/>
</dbReference>
<dbReference type="PANTHER" id="PTHR13339">
    <property type="entry name" value="COP9 SIGNALOSOME COMPLEX SUBUNIT 8"/>
    <property type="match status" value="1"/>
</dbReference>
<sequence>MISLENIDQLAEELEKQELQAQGGVSTPQLYGQLLAIYLYQFDLCNAKFLWKRIPQNIKSQNTELGHIWNVGKAMWQRELPAVYTALSSTSWTDNVKPIMVGLKDKVREKCIGLVCKAYSSLNLEMLSLLLGMTTQEAIELAKKNGWNIEDNIIFPVQQTSIPVNITSTEQQLHKLTNFVSFLEN</sequence>
<dbReference type="Gene3D" id="1.25.40.990">
    <property type="match status" value="1"/>
</dbReference>
<evidence type="ECO:0000256" key="7">
    <source>
        <dbReference type="ARBA" id="ARBA00023242"/>
    </source>
</evidence>
<evidence type="ECO:0000256" key="5">
    <source>
        <dbReference type="ARBA" id="ARBA00022490"/>
    </source>
</evidence>
<organism evidence="9 10">
    <name type="scientific">Cimex lectularius</name>
    <name type="common">Bed bug</name>
    <name type="synonym">Acanthia lectularia</name>
    <dbReference type="NCBI Taxonomy" id="79782"/>
    <lineage>
        <taxon>Eukaryota</taxon>
        <taxon>Metazoa</taxon>
        <taxon>Ecdysozoa</taxon>
        <taxon>Arthropoda</taxon>
        <taxon>Hexapoda</taxon>
        <taxon>Insecta</taxon>
        <taxon>Pterygota</taxon>
        <taxon>Neoptera</taxon>
        <taxon>Paraneoptera</taxon>
        <taxon>Hemiptera</taxon>
        <taxon>Heteroptera</taxon>
        <taxon>Panheteroptera</taxon>
        <taxon>Cimicomorpha</taxon>
        <taxon>Cimicidae</taxon>
        <taxon>Cimex</taxon>
    </lineage>
</organism>
<evidence type="ECO:0000256" key="4">
    <source>
        <dbReference type="ARBA" id="ARBA00014875"/>
    </source>
</evidence>